<reference evidence="2 3" key="1">
    <citation type="submission" date="2019-11" db="EMBL/GenBank/DDBJ databases">
        <title>Pseudodesulfovibrio alkaliphilus, sp. nov., an alkaliphilic sulfate-reducing bacteria from mud volcano of Taman peninsula, Russia.</title>
        <authorList>
            <person name="Frolova A."/>
            <person name="Merkel A.Y."/>
            <person name="Slobodkin A.I."/>
        </authorList>
    </citation>
    <scope>NUCLEOTIDE SEQUENCE [LARGE SCALE GENOMIC DNA]</scope>
    <source>
        <strain evidence="2 3">F-1</strain>
    </source>
</reference>
<sequence>MRQTRSLGTASWRLLAAALLLLSPALWSAPARAHHEYRVLLLNSYSHTLSWTADITRGVEQGLATLDHPVRLHVEFMDTKNIYTEEYLDLLASQYRLKYRDIRFDVIIASDDNAARFALKYRATLFGGAPMVFCGVNDADFLQEGSRGGVTGVYEAVDIEGTIATILSLQPGVGTIHLISDETTTGRINRAAAGAVLPRFAGHTRFAWIGETSLPELEAVVAALPPEDACLFISYNRDRLGRWYAYDEAIERISRASTVPVYGFWDFLLSRGNVLGIVGGVLASGRHQGWLAADMAGRIMAGERAESIMPVSQ</sequence>
<proteinExistence type="predicted"/>
<dbReference type="EMBL" id="WODC01000004">
    <property type="protein sequence ID" value="MUM77574.1"/>
    <property type="molecule type" value="Genomic_DNA"/>
</dbReference>
<dbReference type="Proteomes" id="UP000461162">
    <property type="component" value="Unassembled WGS sequence"/>
</dbReference>
<evidence type="ECO:0000256" key="1">
    <source>
        <dbReference type="SAM" id="SignalP"/>
    </source>
</evidence>
<feature type="chain" id="PRO_5029516998" evidence="1">
    <location>
        <begin position="34"/>
        <end position="313"/>
    </location>
</feature>
<name>A0A7K1KNC1_9BACT</name>
<evidence type="ECO:0000313" key="2">
    <source>
        <dbReference type="EMBL" id="MUM77574.1"/>
    </source>
</evidence>
<accession>A0A7K1KNC1</accession>
<feature type="signal peptide" evidence="1">
    <location>
        <begin position="1"/>
        <end position="33"/>
    </location>
</feature>
<dbReference type="RefSeq" id="WP_155933842.1">
    <property type="nucleotide sequence ID" value="NZ_WODC01000004.1"/>
</dbReference>
<organism evidence="2 3">
    <name type="scientific">Pseudodesulfovibrio alkaliphilus</name>
    <dbReference type="NCBI Taxonomy" id="2661613"/>
    <lineage>
        <taxon>Bacteria</taxon>
        <taxon>Pseudomonadati</taxon>
        <taxon>Thermodesulfobacteriota</taxon>
        <taxon>Desulfovibrionia</taxon>
        <taxon>Desulfovibrionales</taxon>
        <taxon>Desulfovibrionaceae</taxon>
    </lineage>
</organism>
<evidence type="ECO:0000313" key="3">
    <source>
        <dbReference type="Proteomes" id="UP000461162"/>
    </source>
</evidence>
<comment type="caution">
    <text evidence="2">The sequence shown here is derived from an EMBL/GenBank/DDBJ whole genome shotgun (WGS) entry which is preliminary data.</text>
</comment>
<dbReference type="Gene3D" id="3.40.50.2300">
    <property type="match status" value="1"/>
</dbReference>
<keyword evidence="1" id="KW-0732">Signal</keyword>
<gene>
    <name evidence="2" type="ORF">GKC30_08015</name>
</gene>
<dbReference type="AlphaFoldDB" id="A0A7K1KNC1"/>
<protein>
    <submittedName>
        <fullName evidence="2">Uncharacterized protein</fullName>
    </submittedName>
</protein>
<keyword evidence="3" id="KW-1185">Reference proteome</keyword>